<dbReference type="GO" id="GO:0003700">
    <property type="term" value="F:DNA-binding transcription factor activity"/>
    <property type="evidence" value="ECO:0007669"/>
    <property type="project" value="InterPro"/>
</dbReference>
<dbReference type="EMBL" id="WITC01000028">
    <property type="protein sequence ID" value="MQX14374.1"/>
    <property type="molecule type" value="Genomic_DNA"/>
</dbReference>
<dbReference type="InterPro" id="IPR018060">
    <property type="entry name" value="HTH_AraC"/>
</dbReference>
<keyword evidence="3" id="KW-0804">Transcription</keyword>
<evidence type="ECO:0000313" key="6">
    <source>
        <dbReference type="EMBL" id="MQX14374.1"/>
    </source>
</evidence>
<reference evidence="6 7" key="1">
    <citation type="journal article" date="2013" name="Genome Biol.">
        <title>Comparative genomics of the core and accessory genomes of 48 Sinorhizobium strains comprising five genospecies.</title>
        <authorList>
            <person name="Sugawara M."/>
            <person name="Epstein B."/>
            <person name="Badgley B.D."/>
            <person name="Unno T."/>
            <person name="Xu L."/>
            <person name="Reese J."/>
            <person name="Gyaneshwar P."/>
            <person name="Denny R."/>
            <person name="Mudge J."/>
            <person name="Bharti A.K."/>
            <person name="Farmer A.D."/>
            <person name="May G.D."/>
            <person name="Woodward J.E."/>
            <person name="Medigue C."/>
            <person name="Vallenet D."/>
            <person name="Lajus A."/>
            <person name="Rouy Z."/>
            <person name="Martinez-Vaz B."/>
            <person name="Tiffin P."/>
            <person name="Young N.D."/>
            <person name="Sadowsky M.J."/>
        </authorList>
    </citation>
    <scope>NUCLEOTIDE SEQUENCE [LARGE SCALE GENOMIC DNA]</scope>
    <source>
        <strain evidence="6 7">USDA4894</strain>
    </source>
</reference>
<dbReference type="InterPro" id="IPR050204">
    <property type="entry name" value="AraC_XylS_family_regulators"/>
</dbReference>
<dbReference type="PANTHER" id="PTHR46796:SF14">
    <property type="entry name" value="TRANSCRIPTIONAL REGULATORY PROTEIN"/>
    <property type="match status" value="1"/>
</dbReference>
<evidence type="ECO:0000313" key="7">
    <source>
        <dbReference type="Proteomes" id="UP000439983"/>
    </source>
</evidence>
<sequence>MSIGPQVTVLRSDSVSVAHVRSQHVVKKESIAIPNSDAFSTIVQLRPFKDHRLWRNGRLVHNGSHAQGALSITHLAEDWRCEHRSPFDNIRFTIDRHVLRDFLLDNGRADLPPLKCESGQIDPVMYHLGQALLPALANPGNADKLYVDHILLAFQAHLVSRYGGVDLAPTRQYGLSRRQLAAATAYLAEHASRKISMNEVASICDLSTSHFIRAFKKSTGRTPHRWLTEYRIQKAQTLLLGEAPIAEIAVSCGFTDQSHLTHVFSSICDVSPAAWRRVQRNGVHRSSIADGQCVPGDKPSRRNQTKP</sequence>
<dbReference type="OrthoDB" id="9793400at2"/>
<evidence type="ECO:0000256" key="4">
    <source>
        <dbReference type="SAM" id="MobiDB-lite"/>
    </source>
</evidence>
<organism evidence="6 7">
    <name type="scientific">Sinorhizobium terangae</name>
    <dbReference type="NCBI Taxonomy" id="110322"/>
    <lineage>
        <taxon>Bacteria</taxon>
        <taxon>Pseudomonadati</taxon>
        <taxon>Pseudomonadota</taxon>
        <taxon>Alphaproteobacteria</taxon>
        <taxon>Hyphomicrobiales</taxon>
        <taxon>Rhizobiaceae</taxon>
        <taxon>Sinorhizobium/Ensifer group</taxon>
        <taxon>Sinorhizobium</taxon>
    </lineage>
</organism>
<evidence type="ECO:0000259" key="5">
    <source>
        <dbReference type="PROSITE" id="PS01124"/>
    </source>
</evidence>
<keyword evidence="2" id="KW-0238">DNA-binding</keyword>
<dbReference type="PANTHER" id="PTHR46796">
    <property type="entry name" value="HTH-TYPE TRANSCRIPTIONAL ACTIVATOR RHAS-RELATED"/>
    <property type="match status" value="1"/>
</dbReference>
<keyword evidence="1" id="KW-0805">Transcription regulation</keyword>
<feature type="region of interest" description="Disordered" evidence="4">
    <location>
        <begin position="286"/>
        <end position="307"/>
    </location>
</feature>
<dbReference type="RefSeq" id="WP_153437454.1">
    <property type="nucleotide sequence ID" value="NZ_CP121660.1"/>
</dbReference>
<dbReference type="SUPFAM" id="SSF46689">
    <property type="entry name" value="Homeodomain-like"/>
    <property type="match status" value="2"/>
</dbReference>
<dbReference type="AlphaFoldDB" id="A0A6N7LCE2"/>
<protein>
    <submittedName>
        <fullName evidence="6">AraC family transcriptional regulator</fullName>
    </submittedName>
</protein>
<comment type="caution">
    <text evidence="6">The sequence shown here is derived from an EMBL/GenBank/DDBJ whole genome shotgun (WGS) entry which is preliminary data.</text>
</comment>
<proteinExistence type="predicted"/>
<dbReference type="GO" id="GO:0043565">
    <property type="term" value="F:sequence-specific DNA binding"/>
    <property type="evidence" value="ECO:0007669"/>
    <property type="project" value="InterPro"/>
</dbReference>
<name>A0A6N7LCE2_SINTE</name>
<evidence type="ECO:0000256" key="3">
    <source>
        <dbReference type="ARBA" id="ARBA00023163"/>
    </source>
</evidence>
<dbReference type="Proteomes" id="UP000439983">
    <property type="component" value="Unassembled WGS sequence"/>
</dbReference>
<gene>
    <name evidence="6" type="ORF">GHK62_06230</name>
</gene>
<dbReference type="Gene3D" id="1.10.10.60">
    <property type="entry name" value="Homeodomain-like"/>
    <property type="match status" value="2"/>
</dbReference>
<evidence type="ECO:0000256" key="1">
    <source>
        <dbReference type="ARBA" id="ARBA00023015"/>
    </source>
</evidence>
<dbReference type="Pfam" id="PF12833">
    <property type="entry name" value="HTH_18"/>
    <property type="match status" value="1"/>
</dbReference>
<dbReference type="InterPro" id="IPR009057">
    <property type="entry name" value="Homeodomain-like_sf"/>
</dbReference>
<evidence type="ECO:0000256" key="2">
    <source>
        <dbReference type="ARBA" id="ARBA00023125"/>
    </source>
</evidence>
<dbReference type="SMART" id="SM00342">
    <property type="entry name" value="HTH_ARAC"/>
    <property type="match status" value="1"/>
</dbReference>
<dbReference type="PROSITE" id="PS01124">
    <property type="entry name" value="HTH_ARAC_FAMILY_2"/>
    <property type="match status" value="1"/>
</dbReference>
<dbReference type="InterPro" id="IPR018062">
    <property type="entry name" value="HTH_AraC-typ_CS"/>
</dbReference>
<accession>A0A6N7LCE2</accession>
<keyword evidence="7" id="KW-1185">Reference proteome</keyword>
<feature type="domain" description="HTH araC/xylS-type" evidence="5">
    <location>
        <begin position="181"/>
        <end position="278"/>
    </location>
</feature>
<dbReference type="PROSITE" id="PS00041">
    <property type="entry name" value="HTH_ARAC_FAMILY_1"/>
    <property type="match status" value="1"/>
</dbReference>